<organism evidence="3 4">
    <name type="scientific">Lymnaea stagnalis</name>
    <name type="common">Great pond snail</name>
    <name type="synonym">Helix stagnalis</name>
    <dbReference type="NCBI Taxonomy" id="6523"/>
    <lineage>
        <taxon>Eukaryota</taxon>
        <taxon>Metazoa</taxon>
        <taxon>Spiralia</taxon>
        <taxon>Lophotrochozoa</taxon>
        <taxon>Mollusca</taxon>
        <taxon>Gastropoda</taxon>
        <taxon>Heterobranchia</taxon>
        <taxon>Euthyneura</taxon>
        <taxon>Panpulmonata</taxon>
        <taxon>Hygrophila</taxon>
        <taxon>Lymnaeoidea</taxon>
        <taxon>Lymnaeidae</taxon>
        <taxon>Lymnaea</taxon>
    </lineage>
</organism>
<feature type="compositionally biased region" description="Basic and acidic residues" evidence="1">
    <location>
        <begin position="140"/>
        <end position="154"/>
    </location>
</feature>
<feature type="compositionally biased region" description="Polar residues" evidence="1">
    <location>
        <begin position="120"/>
        <end position="134"/>
    </location>
</feature>
<feature type="region of interest" description="Disordered" evidence="1">
    <location>
        <begin position="878"/>
        <end position="945"/>
    </location>
</feature>
<keyword evidence="2" id="KW-0812">Transmembrane</keyword>
<feature type="region of interest" description="Disordered" evidence="1">
    <location>
        <begin position="168"/>
        <end position="192"/>
    </location>
</feature>
<proteinExistence type="predicted"/>
<comment type="caution">
    <text evidence="3">The sequence shown here is derived from an EMBL/GenBank/DDBJ whole genome shotgun (WGS) entry which is preliminary data.</text>
</comment>
<name>A0AAV2HJ43_LYMST</name>
<feature type="region of interest" description="Disordered" evidence="1">
    <location>
        <begin position="482"/>
        <end position="519"/>
    </location>
</feature>
<sequence>MGDSNNEAQLTEQHVIIIACVCGFIIVTLLIILFCFIYRRRRNAAKTYQGGNQGDPPPYNAVPPNKKPQVYDNQGMDTSDLQLTPVQHRPTTPPPSPPPVHAISNSFTNNSYGPLDLNFTPGSSYHNSQPGSPHSRSRRPKEVNIERRPINGPPIEKKLFENEINHRRDNNRMDGYPITAHKDSPTSIPTKDKYIDLHDRGGGGDPMMGIEGYNEPSPGVGAGGKQKKSAKIKWRWQWKKKEAPPPAPQFAHNPPGHTCGLPCCNHEHDNIATNPTAPQQRGCVPVPLVAAPDFSNSNFFMKRKAGIETGLMRTPDNVIQTSGDGWEPRSYYNEKQGRTVLSIGKSHGVKSNAKKNSKKTEDLATSLRQRKKLAPWEHIRQRQITLPDTSSTYKMMFLNFQPGESSDFPEATPLHLNTPRREIAGALPSAEAIVNNKMYSLDGQEEADVNLSPSFGHREDIANLSTSDMDVRYGEASHRRLMNSELPPLPPDDDPSPQNDANNNTANNVASSNKDAASLGDTSSLLEDHVYDVPNDLLDQMEDLPKSSSWPQATSVSDVAMTTSSISDLYISDIDSVNYHGSGSDSNTESYVYNGSLLSQDVDGNESTAGYPVVFNNQPRPFDKSHYWPAAWRRLKNEKTVYLKNKPMHGFGETYLESDTGDTSSVDSSMRGDGGFTRGKHHFNPSAGNHLEDMGYLNLALTGASKNRSLPLKLWDLRLSSRNREQNLYSTFPLRRPILEDLTVGQFVRLPEYGYRHRHHSDVSTDHYVTRKIERILRAPVTRSSKGCDSPPASSVWVEPYKNMTDSDDKGEEDAAPSWRKLFRYKRQAVWENHFDSSNSKYELFPDWPKFENEDSEDEPITLSGIYNWGRECRARTVDATEDSPGEHAQEDGEKIEPDHLPSSSTNMYSSSNGGEFGDGHTRRGGIMYSRHPHAGANQTAPNDDVETAHVTRKMVWGDAGIVDWRRQAEQFKDKHFITLIL</sequence>
<reference evidence="3 4" key="1">
    <citation type="submission" date="2024-04" db="EMBL/GenBank/DDBJ databases">
        <authorList>
            <consortium name="Genoscope - CEA"/>
            <person name="William W."/>
        </authorList>
    </citation>
    <scope>NUCLEOTIDE SEQUENCE [LARGE SCALE GENOMIC DNA]</scope>
</reference>
<feature type="compositionally biased region" description="Basic and acidic residues" evidence="1">
    <location>
        <begin position="180"/>
        <end position="192"/>
    </location>
</feature>
<feature type="compositionally biased region" description="Polar residues" evidence="1">
    <location>
        <begin position="71"/>
        <end position="85"/>
    </location>
</feature>
<dbReference type="EMBL" id="CAXITT010000159">
    <property type="protein sequence ID" value="CAL1534045.1"/>
    <property type="molecule type" value="Genomic_DNA"/>
</dbReference>
<feature type="transmembrane region" description="Helical" evidence="2">
    <location>
        <begin position="15"/>
        <end position="38"/>
    </location>
</feature>
<keyword evidence="2" id="KW-1133">Transmembrane helix</keyword>
<gene>
    <name evidence="3" type="ORF">GSLYS_00008005001</name>
</gene>
<evidence type="ECO:0000313" key="4">
    <source>
        <dbReference type="Proteomes" id="UP001497497"/>
    </source>
</evidence>
<feature type="compositionally biased region" description="Low complexity" evidence="1">
    <location>
        <begin position="903"/>
        <end position="912"/>
    </location>
</feature>
<dbReference type="AlphaFoldDB" id="A0AAV2HJ43"/>
<protein>
    <submittedName>
        <fullName evidence="3">Uncharacterized protein</fullName>
    </submittedName>
</protein>
<keyword evidence="2" id="KW-0472">Membrane</keyword>
<evidence type="ECO:0000256" key="2">
    <source>
        <dbReference type="SAM" id="Phobius"/>
    </source>
</evidence>
<feature type="region of interest" description="Disordered" evidence="1">
    <location>
        <begin position="47"/>
        <end position="154"/>
    </location>
</feature>
<feature type="compositionally biased region" description="Low complexity" evidence="1">
    <location>
        <begin position="496"/>
        <end position="513"/>
    </location>
</feature>
<dbReference type="Proteomes" id="UP001497497">
    <property type="component" value="Unassembled WGS sequence"/>
</dbReference>
<accession>A0AAV2HJ43</accession>
<evidence type="ECO:0000256" key="1">
    <source>
        <dbReference type="SAM" id="MobiDB-lite"/>
    </source>
</evidence>
<feature type="compositionally biased region" description="Polar residues" evidence="1">
    <location>
        <begin position="103"/>
        <end position="112"/>
    </location>
</feature>
<feature type="compositionally biased region" description="Pro residues" evidence="1">
    <location>
        <begin position="91"/>
        <end position="100"/>
    </location>
</feature>
<feature type="compositionally biased region" description="Basic and acidic residues" evidence="1">
    <location>
        <begin position="878"/>
        <end position="900"/>
    </location>
</feature>
<evidence type="ECO:0000313" key="3">
    <source>
        <dbReference type="EMBL" id="CAL1534045.1"/>
    </source>
</evidence>
<keyword evidence="4" id="KW-1185">Reference proteome</keyword>